<reference evidence="1" key="1">
    <citation type="submission" date="2021-03" db="EMBL/GenBank/DDBJ databases">
        <title>Molecular characterization of Xanthomonas species pathogenic on Araceae and the development of a triplex TaqMan assay for detection of X. phaseoli pv. dieffenbachiae.</title>
        <authorList>
            <person name="Van Der Wolf J."/>
            <person name="Krijger M."/>
            <person name="Mendes O."/>
            <person name="Brankovics B."/>
            <person name="Bonants P."/>
            <person name="Meekes E."/>
        </authorList>
    </citation>
    <scope>NUCLEOTIDE SEQUENCE</scope>
    <source>
        <strain evidence="1">NBC1264</strain>
    </source>
</reference>
<accession>A0A8I2BWK5</accession>
<proteinExistence type="predicted"/>
<dbReference type="Proteomes" id="UP000668572">
    <property type="component" value="Unassembled WGS sequence"/>
</dbReference>
<dbReference type="AlphaFoldDB" id="A0A8I2BWK5"/>
<dbReference type="RefSeq" id="WP_017158154.1">
    <property type="nucleotide sequence ID" value="NZ_CP083575.1"/>
</dbReference>
<comment type="caution">
    <text evidence="1">The sequence shown here is derived from an EMBL/GenBank/DDBJ whole genome shotgun (WGS) entry which is preliminary data.</text>
</comment>
<sequence>MRQAARSSEVTTAQATVTMYRPLGPEEYALVRDSGFRRWPPRLPEQPIFYPVTNQRYAEEIASRWNVKDSGVGYVAQFEVRAAFVEQYAIQKVGGAHHTEWWIPAEALDVLNDNIVGLIDIIGHYDAPPAEHTA</sequence>
<gene>
    <name evidence="1" type="ORF">J7405_18035</name>
</gene>
<name>A0A8I2BWK5_XANMN</name>
<organism evidence="1 2">
    <name type="scientific">Xanthomonas manihotis</name>
    <dbReference type="NCBI Taxonomy" id="43353"/>
    <lineage>
        <taxon>Bacteria</taxon>
        <taxon>Pseudomonadati</taxon>
        <taxon>Pseudomonadota</taxon>
        <taxon>Gammaproteobacteria</taxon>
        <taxon>Lysobacterales</taxon>
        <taxon>Lysobacteraceae</taxon>
        <taxon>Xanthomonas</taxon>
    </lineage>
</organism>
<evidence type="ECO:0000313" key="2">
    <source>
        <dbReference type="Proteomes" id="UP000668572"/>
    </source>
</evidence>
<evidence type="ECO:0000313" key="1">
    <source>
        <dbReference type="EMBL" id="MBO9761412.1"/>
    </source>
</evidence>
<dbReference type="EMBL" id="JAGHXW010000055">
    <property type="protein sequence ID" value="MBO9761412.1"/>
    <property type="molecule type" value="Genomic_DNA"/>
</dbReference>
<protein>
    <submittedName>
        <fullName evidence="1">ADP-ribosylation/crystallin J1</fullName>
    </submittedName>
</protein>